<dbReference type="InterPro" id="IPR029034">
    <property type="entry name" value="Cystine-knot_cytokine"/>
</dbReference>
<dbReference type="Proteomes" id="UP000261540">
    <property type="component" value="Unplaced"/>
</dbReference>
<dbReference type="PANTHER" id="PTHR11848:SF22">
    <property type="entry name" value="BONE MORPHOGENETIC PROTEIN 15"/>
    <property type="match status" value="1"/>
</dbReference>
<feature type="chain" id="PRO_5017313167" evidence="9">
    <location>
        <begin position="25"/>
        <end position="394"/>
    </location>
</feature>
<keyword evidence="5 8" id="KW-0339">Growth factor</keyword>
<name>A0A3B3R6N3_9TELE</name>
<comment type="subcellular location">
    <subcellularLocation>
        <location evidence="1">Secreted</location>
    </subcellularLocation>
</comment>
<dbReference type="GO" id="GO:0005615">
    <property type="term" value="C:extracellular space"/>
    <property type="evidence" value="ECO:0007669"/>
    <property type="project" value="TreeGrafter"/>
</dbReference>
<dbReference type="Ensembl" id="ENSPKIT00000038872.1">
    <property type="protein sequence ID" value="ENSPKIP00000014432.1"/>
    <property type="gene ID" value="ENSPKIG00000001503.1"/>
</dbReference>
<dbReference type="SUPFAM" id="SSF57501">
    <property type="entry name" value="Cystine-knot cytokines"/>
    <property type="match status" value="1"/>
</dbReference>
<evidence type="ECO:0000313" key="12">
    <source>
        <dbReference type="Proteomes" id="UP000261540"/>
    </source>
</evidence>
<evidence type="ECO:0000256" key="8">
    <source>
        <dbReference type="RuleBase" id="RU000354"/>
    </source>
</evidence>
<feature type="signal peptide" evidence="9">
    <location>
        <begin position="1"/>
        <end position="24"/>
    </location>
</feature>
<dbReference type="AlphaFoldDB" id="A0A3B3R6N3"/>
<dbReference type="InterPro" id="IPR017948">
    <property type="entry name" value="TGFb_CS"/>
</dbReference>
<reference evidence="11" key="2">
    <citation type="submission" date="2025-09" db="UniProtKB">
        <authorList>
            <consortium name="Ensembl"/>
        </authorList>
    </citation>
    <scope>IDENTIFICATION</scope>
</reference>
<dbReference type="PANTHER" id="PTHR11848">
    <property type="entry name" value="TGF-BETA FAMILY"/>
    <property type="match status" value="1"/>
</dbReference>
<evidence type="ECO:0000256" key="1">
    <source>
        <dbReference type="ARBA" id="ARBA00004613"/>
    </source>
</evidence>
<accession>A0A3B3R6N3</accession>
<dbReference type="Pfam" id="PF00019">
    <property type="entry name" value="TGF_beta"/>
    <property type="match status" value="1"/>
</dbReference>
<keyword evidence="7" id="KW-0325">Glycoprotein</keyword>
<keyword evidence="4 9" id="KW-0732">Signal</keyword>
<evidence type="ECO:0000256" key="5">
    <source>
        <dbReference type="ARBA" id="ARBA00023030"/>
    </source>
</evidence>
<dbReference type="GO" id="GO:0008083">
    <property type="term" value="F:growth factor activity"/>
    <property type="evidence" value="ECO:0007669"/>
    <property type="project" value="UniProtKB-KW"/>
</dbReference>
<dbReference type="InterPro" id="IPR015615">
    <property type="entry name" value="TGF-beta-rel"/>
</dbReference>
<dbReference type="PROSITE" id="PS51362">
    <property type="entry name" value="TGF_BETA_2"/>
    <property type="match status" value="1"/>
</dbReference>
<dbReference type="OrthoDB" id="6427922at2759"/>
<evidence type="ECO:0000256" key="2">
    <source>
        <dbReference type="ARBA" id="ARBA00006656"/>
    </source>
</evidence>
<evidence type="ECO:0000256" key="7">
    <source>
        <dbReference type="ARBA" id="ARBA00023180"/>
    </source>
</evidence>
<protein>
    <submittedName>
        <fullName evidence="11">Bone morphogenetic protein 15</fullName>
    </submittedName>
</protein>
<dbReference type="InterPro" id="IPR001839">
    <property type="entry name" value="TGF-b_C"/>
</dbReference>
<comment type="similarity">
    <text evidence="2 8">Belongs to the TGF-beta family.</text>
</comment>
<dbReference type="SMART" id="SM00204">
    <property type="entry name" value="TGFB"/>
    <property type="match status" value="1"/>
</dbReference>
<dbReference type="GeneTree" id="ENSGT00940000160940"/>
<reference evidence="11" key="1">
    <citation type="submission" date="2025-08" db="UniProtKB">
        <authorList>
            <consortium name="Ensembl"/>
        </authorList>
    </citation>
    <scope>IDENTIFICATION</scope>
</reference>
<keyword evidence="3" id="KW-0964">Secreted</keyword>
<evidence type="ECO:0000256" key="3">
    <source>
        <dbReference type="ARBA" id="ARBA00022525"/>
    </source>
</evidence>
<proteinExistence type="inferred from homology"/>
<evidence type="ECO:0000313" key="11">
    <source>
        <dbReference type="Ensembl" id="ENSPKIP00000014432.1"/>
    </source>
</evidence>
<sequence length="394" mass="44151">MKAAGNCTFFRFLALMYLFPKPSAFKPPPPGLGDAFPLPLNGADLNFKALTKEQHADQGLQFMLSLYRGAADEDGKPRQSRAFGCNTVRLIRPSRPDAVQRRRASGSFDQQYTYRLDYELKILPKERLMKATFIHLRSSALSGLPVACEVSILSQSGSDQGVPLEGSVVLGPLDQWAETDVTPQVLVRRGSRLTLAMQYWCVKGSLFEPLEMEGGRQGGKPGISSSRALLRLPDLLLYLEEDGAPKGWAVPTKVSPSFTSVWPRRRRSKEPGSIGLDIPNYVRKSASPKNQCKLHSYRVTFRDLGWDHWIIAPHAYNPHYCQGDCPRILHYGYNSPNHAIIQNFISEMMAGEEVPPPSCVPYKYKPISVLMMEKNGTVTYKEYEDMIAESCTCR</sequence>
<keyword evidence="12" id="KW-1185">Reference proteome</keyword>
<dbReference type="FunFam" id="2.10.90.10:FF:000012">
    <property type="entry name" value="Growth/differentiation factor 9 (Predicted)"/>
    <property type="match status" value="1"/>
</dbReference>
<evidence type="ECO:0000256" key="9">
    <source>
        <dbReference type="SAM" id="SignalP"/>
    </source>
</evidence>
<organism evidence="11 12">
    <name type="scientific">Paramormyrops kingsleyae</name>
    <dbReference type="NCBI Taxonomy" id="1676925"/>
    <lineage>
        <taxon>Eukaryota</taxon>
        <taxon>Metazoa</taxon>
        <taxon>Chordata</taxon>
        <taxon>Craniata</taxon>
        <taxon>Vertebrata</taxon>
        <taxon>Euteleostomi</taxon>
        <taxon>Actinopterygii</taxon>
        <taxon>Neopterygii</taxon>
        <taxon>Teleostei</taxon>
        <taxon>Osteoglossocephala</taxon>
        <taxon>Osteoglossomorpha</taxon>
        <taxon>Osteoglossiformes</taxon>
        <taxon>Mormyridae</taxon>
        <taxon>Paramormyrops</taxon>
    </lineage>
</organism>
<evidence type="ECO:0000256" key="6">
    <source>
        <dbReference type="ARBA" id="ARBA00023157"/>
    </source>
</evidence>
<dbReference type="GO" id="GO:0005125">
    <property type="term" value="F:cytokine activity"/>
    <property type="evidence" value="ECO:0007669"/>
    <property type="project" value="TreeGrafter"/>
</dbReference>
<feature type="domain" description="TGF-beta family profile" evidence="10">
    <location>
        <begin position="264"/>
        <end position="394"/>
    </location>
</feature>
<dbReference type="Gene3D" id="2.10.90.10">
    <property type="entry name" value="Cystine-knot cytokines"/>
    <property type="match status" value="1"/>
</dbReference>
<evidence type="ECO:0000259" key="10">
    <source>
        <dbReference type="PROSITE" id="PS51362"/>
    </source>
</evidence>
<dbReference type="PRINTS" id="PR00669">
    <property type="entry name" value="INHIBINA"/>
</dbReference>
<evidence type="ECO:0000256" key="4">
    <source>
        <dbReference type="ARBA" id="ARBA00022729"/>
    </source>
</evidence>
<dbReference type="CTD" id="9210"/>
<dbReference type="PROSITE" id="PS00250">
    <property type="entry name" value="TGF_BETA_1"/>
    <property type="match status" value="1"/>
</dbReference>
<dbReference type="KEGG" id="pki:111856894"/>
<keyword evidence="6" id="KW-1015">Disulfide bond</keyword>
<dbReference type="STRING" id="1676925.ENSPKIP00000014432"/>